<dbReference type="KEGG" id="lacs:H4075_15430"/>
<feature type="domain" description="TonB-dependent receptor-like beta-barrel" evidence="10">
    <location>
        <begin position="489"/>
        <end position="889"/>
    </location>
</feature>
<evidence type="ECO:0000256" key="1">
    <source>
        <dbReference type="ARBA" id="ARBA00004571"/>
    </source>
</evidence>
<dbReference type="EMBL" id="CP060007">
    <property type="protein sequence ID" value="QNA43464.1"/>
    <property type="molecule type" value="Genomic_DNA"/>
</dbReference>
<evidence type="ECO:0000259" key="11">
    <source>
        <dbReference type="Pfam" id="PF07715"/>
    </source>
</evidence>
<keyword evidence="13" id="KW-1185">Reference proteome</keyword>
<organism evidence="12 13">
    <name type="scientific">Lacibacter sediminis</name>
    <dbReference type="NCBI Taxonomy" id="2760713"/>
    <lineage>
        <taxon>Bacteria</taxon>
        <taxon>Pseudomonadati</taxon>
        <taxon>Bacteroidota</taxon>
        <taxon>Chitinophagia</taxon>
        <taxon>Chitinophagales</taxon>
        <taxon>Chitinophagaceae</taxon>
        <taxon>Lacibacter</taxon>
    </lineage>
</organism>
<dbReference type="Pfam" id="PF07715">
    <property type="entry name" value="Plug"/>
    <property type="match status" value="1"/>
</dbReference>
<keyword evidence="4 8" id="KW-0812">Transmembrane</keyword>
<evidence type="ECO:0000256" key="6">
    <source>
        <dbReference type="ARBA" id="ARBA00023136"/>
    </source>
</evidence>
<dbReference type="GO" id="GO:0009279">
    <property type="term" value="C:cell outer membrane"/>
    <property type="evidence" value="ECO:0007669"/>
    <property type="project" value="UniProtKB-SubCell"/>
</dbReference>
<evidence type="ECO:0000256" key="4">
    <source>
        <dbReference type="ARBA" id="ARBA00022692"/>
    </source>
</evidence>
<dbReference type="Gene3D" id="2.40.170.20">
    <property type="entry name" value="TonB-dependent receptor, beta-barrel domain"/>
    <property type="match status" value="1"/>
</dbReference>
<dbReference type="InterPro" id="IPR012910">
    <property type="entry name" value="Plug_dom"/>
</dbReference>
<dbReference type="Pfam" id="PF00593">
    <property type="entry name" value="TonB_dep_Rec_b-barrel"/>
    <property type="match status" value="1"/>
</dbReference>
<evidence type="ECO:0000256" key="5">
    <source>
        <dbReference type="ARBA" id="ARBA00023077"/>
    </source>
</evidence>
<dbReference type="InterPro" id="IPR036942">
    <property type="entry name" value="Beta-barrel_TonB_sf"/>
</dbReference>
<dbReference type="InterPro" id="IPR008969">
    <property type="entry name" value="CarboxyPept-like_regulatory"/>
</dbReference>
<dbReference type="Pfam" id="PF13715">
    <property type="entry name" value="CarbopepD_reg_2"/>
    <property type="match status" value="1"/>
</dbReference>
<evidence type="ECO:0000256" key="2">
    <source>
        <dbReference type="ARBA" id="ARBA00022448"/>
    </source>
</evidence>
<dbReference type="InterPro" id="IPR000531">
    <property type="entry name" value="Beta-barrel_TonB"/>
</dbReference>
<feature type="domain" description="TonB-dependent receptor plug" evidence="11">
    <location>
        <begin position="162"/>
        <end position="270"/>
    </location>
</feature>
<reference evidence="13" key="1">
    <citation type="submission" date="2020-08" db="EMBL/GenBank/DDBJ databases">
        <title>Lacibacter sp. S13-6-6 genome sequencing.</title>
        <authorList>
            <person name="Jin L."/>
        </authorList>
    </citation>
    <scope>NUCLEOTIDE SEQUENCE [LARGE SCALE GENOMIC DNA]</scope>
    <source>
        <strain evidence="13">S13-6-6</strain>
    </source>
</reference>
<keyword evidence="7 8" id="KW-0998">Cell outer membrane</keyword>
<evidence type="ECO:0000256" key="3">
    <source>
        <dbReference type="ARBA" id="ARBA00022452"/>
    </source>
</evidence>
<evidence type="ECO:0000259" key="10">
    <source>
        <dbReference type="Pfam" id="PF00593"/>
    </source>
</evidence>
<dbReference type="InterPro" id="IPR023997">
    <property type="entry name" value="TonB-dep_OMP_SusC/RagA_CS"/>
</dbReference>
<dbReference type="Gene3D" id="2.170.130.10">
    <property type="entry name" value="TonB-dependent receptor, plug domain"/>
    <property type="match status" value="1"/>
</dbReference>
<keyword evidence="12" id="KW-0675">Receptor</keyword>
<protein>
    <submittedName>
        <fullName evidence="12">TonB-dependent receptor</fullName>
    </submittedName>
</protein>
<dbReference type="NCBIfam" id="TIGR04056">
    <property type="entry name" value="OMP_RagA_SusC"/>
    <property type="match status" value="1"/>
</dbReference>
<evidence type="ECO:0000256" key="7">
    <source>
        <dbReference type="ARBA" id="ARBA00023237"/>
    </source>
</evidence>
<evidence type="ECO:0000313" key="12">
    <source>
        <dbReference type="EMBL" id="QNA43464.1"/>
    </source>
</evidence>
<dbReference type="Gene3D" id="2.60.40.1120">
    <property type="entry name" value="Carboxypeptidase-like, regulatory domain"/>
    <property type="match status" value="1"/>
</dbReference>
<dbReference type="NCBIfam" id="TIGR04057">
    <property type="entry name" value="SusC_RagA_signa"/>
    <property type="match status" value="1"/>
</dbReference>
<comment type="subcellular location">
    <subcellularLocation>
        <location evidence="1 8">Cell outer membrane</location>
        <topology evidence="1 8">Multi-pass membrane protein</topology>
    </subcellularLocation>
</comment>
<keyword evidence="2 8" id="KW-0813">Transport</keyword>
<dbReference type="SUPFAM" id="SSF49464">
    <property type="entry name" value="Carboxypeptidase regulatory domain-like"/>
    <property type="match status" value="1"/>
</dbReference>
<proteinExistence type="inferred from homology"/>
<keyword evidence="5 9" id="KW-0798">TonB box</keyword>
<keyword evidence="6 8" id="KW-0472">Membrane</keyword>
<evidence type="ECO:0000256" key="8">
    <source>
        <dbReference type="PROSITE-ProRule" id="PRU01360"/>
    </source>
</evidence>
<gene>
    <name evidence="12" type="ORF">H4075_15430</name>
</gene>
<evidence type="ECO:0000256" key="9">
    <source>
        <dbReference type="RuleBase" id="RU003357"/>
    </source>
</evidence>
<dbReference type="InterPro" id="IPR039426">
    <property type="entry name" value="TonB-dep_rcpt-like"/>
</dbReference>
<dbReference type="InterPro" id="IPR037066">
    <property type="entry name" value="Plug_dom_sf"/>
</dbReference>
<name>A0A7G5XDB1_9BACT</name>
<evidence type="ECO:0000313" key="13">
    <source>
        <dbReference type="Proteomes" id="UP000515344"/>
    </source>
</evidence>
<comment type="similarity">
    <text evidence="8 9">Belongs to the TonB-dependent receptor family.</text>
</comment>
<accession>A0A7G5XDB1</accession>
<dbReference type="AlphaFoldDB" id="A0A7G5XDB1"/>
<keyword evidence="3 8" id="KW-1134">Transmembrane beta strand</keyword>
<dbReference type="Proteomes" id="UP000515344">
    <property type="component" value="Chromosome"/>
</dbReference>
<dbReference type="SUPFAM" id="SSF56935">
    <property type="entry name" value="Porins"/>
    <property type="match status" value="1"/>
</dbReference>
<dbReference type="InterPro" id="IPR023996">
    <property type="entry name" value="TonB-dep_OMP_SusC/RagA"/>
</dbReference>
<dbReference type="RefSeq" id="WP_182801729.1">
    <property type="nucleotide sequence ID" value="NZ_CP060007.1"/>
</dbReference>
<dbReference type="PROSITE" id="PS52016">
    <property type="entry name" value="TONB_DEPENDENT_REC_3"/>
    <property type="match status" value="1"/>
</dbReference>
<sequence length="1108" mass="122269">MNAMSPYNLYSKKCISFSNAVTVFRMLPVLILMLVIQSIAFAGKTKSNAASTEFLSLNHSFTADSVVVNGTVTAEDGNNPLPDVTVTLKGTRRATSTNADGNFSIKVPAKSAVLVFSSVGYELQEIRVSNTVVLNVKMKESVNELSEVVVSVDLGYGNVQKRKDLTGSIGTVSVKEIQKAPVRSFEEALGGRIAGVQVQARDGQPGDNFNIVIRGASSINNSNAPLYIIDGLAVEDPNNNNLNPNEIESITVLKDASSTAIYGSRAANGVVIINTKQGSGKKAVFSYRSFFGVSRTNKKFDLMNAEEFINLQFEIDSVFTNEKYFNKNSITGLPVDPARPVYSAKDYARAKSLDFQDLIFQDAPFHNHFFSVDGGDGKSTKYLVSGGYTNQKGLLVNSGFTRYQGRLNLDQRLTNKMKITANINYSHTKSYGTFPRNQESMSSLANDPRNNLLYRAWIYRPTTINFDSSGLDEALFDDEPGAGSNPQLVINPLISLKNQYNARFTNTFFSSIVFNYDITKQIKYRLNAGVSIANGRNEQFDNEFTNSGRSTTLGPNGSLANTQTNNFTLDNILTYTKSLRKKSSFSVTALASQQWRRTHNTSITANQVVNSGLGIRGLTSGVIQPVFQQGYSDANLLGFGTTADYKLFGRYILKGSFRADGSSKFAEGKKWGYFPSGGIAWRVDEEKFMQGVNFIKDLKARVNYGLTGNNRISDFPYLSPIGFSNVSGVVVNNQYLNGYYIQRLGNKDLKWETTSQFDAGLEFSTFKGRLGIELDYYKKKTRDLLLNASFPISSGYTSGLINVGKIQNTGFEITLNTEVLNKKNFSWNNSFNISFNNNKLLELADGAQNLINAAETKYTFPNYITQVGQSIGQFYGFTYVGVYQYADFDKLPNGVYALKDDVKAPNGGLLGATRTTVMPGDPKYKDINNDGVIDDNDQGIIGRALPKFYGGFNNNIRYKNISLTLFFNFSYGNQAMNMNRFYLESGSTISQNQFASYNDRWTPTNPSNYAPRVRANSINVSSSRIIEDASFIRLKTAQISYTISAKAAKKLGMKSVSVNASGQNLFILTKYTGTDPEINTLGTGLFPAYDFSAYPYATTVTFGINITF</sequence>